<name>A0A1G1W686_9BACT</name>
<feature type="region of interest" description="Disordered" evidence="1">
    <location>
        <begin position="183"/>
        <end position="214"/>
    </location>
</feature>
<reference evidence="4 5" key="1">
    <citation type="journal article" date="2016" name="Nat. Commun.">
        <title>Thousands of microbial genomes shed light on interconnected biogeochemical processes in an aquifer system.</title>
        <authorList>
            <person name="Anantharaman K."/>
            <person name="Brown C.T."/>
            <person name="Hug L.A."/>
            <person name="Sharon I."/>
            <person name="Castelle C.J."/>
            <person name="Probst A.J."/>
            <person name="Thomas B.C."/>
            <person name="Singh A."/>
            <person name="Wilkins M.J."/>
            <person name="Karaoz U."/>
            <person name="Brodie E.L."/>
            <person name="Williams K.H."/>
            <person name="Hubbard S.S."/>
            <person name="Banfield J.F."/>
        </authorList>
    </citation>
    <scope>NUCLEOTIDE SEQUENCE [LARGE SCALE GENOMIC DNA]</scope>
</reference>
<keyword evidence="2" id="KW-0472">Membrane</keyword>
<dbReference type="STRING" id="1802593.A2172_01995"/>
<keyword evidence="2" id="KW-0812">Transmembrane</keyword>
<feature type="transmembrane region" description="Helical" evidence="2">
    <location>
        <begin position="45"/>
        <end position="67"/>
    </location>
</feature>
<sequence>MSEVIAFISNSLTISVFVGYIFALWAALAAWSWFDIHSRTDNNWFKLGTVLIVATGGILGFAIYLLLRPSITKDEIAMREIEEAVLASQSQFFTCPTCHYTIRDDFAYCPNCSLKLHSVCESCEREINITWNSCPYCGKDQGKKQKEEKEAEVLTPVEVVSEGKTRNLMLFSALSNWFKKRNKRSRRKEKISQAKVAASKETKTARKKKAKASI</sequence>
<evidence type="ECO:0000313" key="4">
    <source>
        <dbReference type="EMBL" id="OGY23131.1"/>
    </source>
</evidence>
<dbReference type="Pfam" id="PF12773">
    <property type="entry name" value="DZR"/>
    <property type="match status" value="1"/>
</dbReference>
<comment type="caution">
    <text evidence="4">The sequence shown here is derived from an EMBL/GenBank/DDBJ whole genome shotgun (WGS) entry which is preliminary data.</text>
</comment>
<dbReference type="EMBL" id="MHCP01000028">
    <property type="protein sequence ID" value="OGY23131.1"/>
    <property type="molecule type" value="Genomic_DNA"/>
</dbReference>
<keyword evidence="2" id="KW-1133">Transmembrane helix</keyword>
<proteinExistence type="predicted"/>
<feature type="domain" description="DZANK-type" evidence="3">
    <location>
        <begin position="95"/>
        <end position="138"/>
    </location>
</feature>
<dbReference type="Proteomes" id="UP000176631">
    <property type="component" value="Unassembled WGS sequence"/>
</dbReference>
<dbReference type="InterPro" id="IPR025874">
    <property type="entry name" value="DZR"/>
</dbReference>
<evidence type="ECO:0000256" key="1">
    <source>
        <dbReference type="SAM" id="MobiDB-lite"/>
    </source>
</evidence>
<feature type="transmembrane region" description="Helical" evidence="2">
    <location>
        <begin position="12"/>
        <end position="33"/>
    </location>
</feature>
<evidence type="ECO:0000313" key="5">
    <source>
        <dbReference type="Proteomes" id="UP000176631"/>
    </source>
</evidence>
<gene>
    <name evidence="4" type="ORF">A2172_01995</name>
</gene>
<organism evidence="4 5">
    <name type="scientific">Candidatus Woykebacteria bacterium RBG_13_40_15</name>
    <dbReference type="NCBI Taxonomy" id="1802593"/>
    <lineage>
        <taxon>Bacteria</taxon>
        <taxon>Candidatus Woykeibacteriota</taxon>
    </lineage>
</organism>
<dbReference type="AlphaFoldDB" id="A0A1G1W686"/>
<evidence type="ECO:0000256" key="2">
    <source>
        <dbReference type="SAM" id="Phobius"/>
    </source>
</evidence>
<protein>
    <recommendedName>
        <fullName evidence="3">DZANK-type domain-containing protein</fullName>
    </recommendedName>
</protein>
<evidence type="ECO:0000259" key="3">
    <source>
        <dbReference type="Pfam" id="PF12773"/>
    </source>
</evidence>
<accession>A0A1G1W686</accession>
<feature type="compositionally biased region" description="Basic residues" evidence="1">
    <location>
        <begin position="205"/>
        <end position="214"/>
    </location>
</feature>